<organism evidence="1 2">
    <name type="scientific">Ziziphus jujuba var. spinosa</name>
    <dbReference type="NCBI Taxonomy" id="714518"/>
    <lineage>
        <taxon>Eukaryota</taxon>
        <taxon>Viridiplantae</taxon>
        <taxon>Streptophyta</taxon>
        <taxon>Embryophyta</taxon>
        <taxon>Tracheophyta</taxon>
        <taxon>Spermatophyta</taxon>
        <taxon>Magnoliopsida</taxon>
        <taxon>eudicotyledons</taxon>
        <taxon>Gunneridae</taxon>
        <taxon>Pentapetalae</taxon>
        <taxon>rosids</taxon>
        <taxon>fabids</taxon>
        <taxon>Rosales</taxon>
        <taxon>Rhamnaceae</taxon>
        <taxon>Paliureae</taxon>
        <taxon>Ziziphus</taxon>
    </lineage>
</organism>
<evidence type="ECO:0000313" key="2">
    <source>
        <dbReference type="Proteomes" id="UP000813462"/>
    </source>
</evidence>
<accession>A0A978VE43</accession>
<comment type="caution">
    <text evidence="1">The sequence shown here is derived from an EMBL/GenBank/DDBJ whole genome shotgun (WGS) entry which is preliminary data.</text>
</comment>
<evidence type="ECO:0000313" key="1">
    <source>
        <dbReference type="EMBL" id="KAH7528632.1"/>
    </source>
</evidence>
<dbReference type="Proteomes" id="UP000813462">
    <property type="component" value="Unassembled WGS sequence"/>
</dbReference>
<reference evidence="1" key="1">
    <citation type="journal article" date="2021" name="Front. Plant Sci.">
        <title>Chromosome-Scale Genome Assembly for Chinese Sour Jujube and Insights Into Its Genome Evolution and Domestication Signature.</title>
        <authorList>
            <person name="Shen L.-Y."/>
            <person name="Luo H."/>
            <person name="Wang X.-L."/>
            <person name="Wang X.-M."/>
            <person name="Qiu X.-J."/>
            <person name="Liu H."/>
            <person name="Zhou S.-S."/>
            <person name="Jia K.-H."/>
            <person name="Nie S."/>
            <person name="Bao Y.-T."/>
            <person name="Zhang R.-G."/>
            <person name="Yun Q.-Z."/>
            <person name="Chai Y.-H."/>
            <person name="Lu J.-Y."/>
            <person name="Li Y."/>
            <person name="Zhao S.-W."/>
            <person name="Mao J.-F."/>
            <person name="Jia S.-G."/>
            <person name="Mao Y.-M."/>
        </authorList>
    </citation>
    <scope>NUCLEOTIDE SEQUENCE</scope>
    <source>
        <strain evidence="1">AT0</strain>
        <tissue evidence="1">Leaf</tissue>
    </source>
</reference>
<name>A0A978VE43_ZIZJJ</name>
<protein>
    <submittedName>
        <fullName evidence="1">Uncharacterized protein</fullName>
    </submittedName>
</protein>
<dbReference type="AlphaFoldDB" id="A0A978VE43"/>
<dbReference type="EMBL" id="JAEACU010000005">
    <property type="protein sequence ID" value="KAH7528632.1"/>
    <property type="molecule type" value="Genomic_DNA"/>
</dbReference>
<sequence length="139" mass="15810">MGFGSVLPSEPKPVTTVTVTQDNLISMFCQQPLLLSRNHSLKDNVVVVIKEVEESVKVLKNAAKMRKVAAEDIISAMMVPMKMFVLRIAEEIEGWSLLPFYCYSEIRCCCKPFFISVCFRFFLRTAYLTMPCLIESEAK</sequence>
<proteinExistence type="predicted"/>
<gene>
    <name evidence="1" type="ORF">FEM48_Zijuj05G0092700</name>
</gene>